<gene>
    <name evidence="1" type="ORF">RFH47_12025</name>
</gene>
<evidence type="ECO:0008006" key="3">
    <source>
        <dbReference type="Google" id="ProtNLM"/>
    </source>
</evidence>
<organism evidence="1 2">
    <name type="scientific">Acinetobacter rudis</name>
    <dbReference type="NCBI Taxonomy" id="632955"/>
    <lineage>
        <taxon>Bacteria</taxon>
        <taxon>Pseudomonadati</taxon>
        <taxon>Pseudomonadota</taxon>
        <taxon>Gammaproteobacteria</taxon>
        <taxon>Moraxellales</taxon>
        <taxon>Moraxellaceae</taxon>
        <taxon>Acinetobacter</taxon>
    </lineage>
</organism>
<dbReference type="AlphaFoldDB" id="A0AAW8JFF9"/>
<name>A0AAW8JFF9_9GAMM</name>
<sequence length="154" mass="17347">MTVTQSYKRIWFVVLMAFAIGWSAVSYAFSQPMHALMENTMDQSAHCVQMTDSVVHGQDHGKNEQIEHHDHMYAKQAMAQLDHCQSSETHASSTMQGCNDCSALYCQVGNLAVIQQDIIFSQPIITPTINPLLGFYQAQHLVGFHQRILRPPRA</sequence>
<protein>
    <recommendedName>
        <fullName evidence="3">DUF2946 domain-containing protein</fullName>
    </recommendedName>
</protein>
<dbReference type="RefSeq" id="WP_308976174.1">
    <property type="nucleotide sequence ID" value="NZ_JAVIDL010000024.1"/>
</dbReference>
<evidence type="ECO:0000313" key="1">
    <source>
        <dbReference type="EMBL" id="MDQ8936444.1"/>
    </source>
</evidence>
<evidence type="ECO:0000313" key="2">
    <source>
        <dbReference type="Proteomes" id="UP001243844"/>
    </source>
</evidence>
<proteinExistence type="predicted"/>
<comment type="caution">
    <text evidence="1">The sequence shown here is derived from an EMBL/GenBank/DDBJ whole genome shotgun (WGS) entry which is preliminary data.</text>
</comment>
<accession>A0AAW8JFF9</accession>
<dbReference type="EMBL" id="JAVIDL010000024">
    <property type="protein sequence ID" value="MDQ8936444.1"/>
    <property type="molecule type" value="Genomic_DNA"/>
</dbReference>
<reference evidence="1" key="1">
    <citation type="submission" date="2023-08" db="EMBL/GenBank/DDBJ databases">
        <title>Emergence of clinically-relevant ST2 carbapenem-resistant Acinetobacter baumannii strains in hospital sewages in Zhejiang, East of China.</title>
        <authorList>
            <person name="Kaichao C."/>
            <person name="Zhang R."/>
        </authorList>
    </citation>
    <scope>NUCLEOTIDE SEQUENCE</scope>
    <source>
        <strain evidence="1">M-RB-37</strain>
    </source>
</reference>
<dbReference type="Proteomes" id="UP001243844">
    <property type="component" value="Unassembled WGS sequence"/>
</dbReference>